<dbReference type="STRING" id="179408.Osc7112_6236"/>
<dbReference type="SMART" id="SM00065">
    <property type="entry name" value="GAF"/>
    <property type="match status" value="1"/>
</dbReference>
<dbReference type="PROSITE" id="PS50046">
    <property type="entry name" value="PHYTOCHROME_2"/>
    <property type="match status" value="1"/>
</dbReference>
<dbReference type="EMBL" id="CP003614">
    <property type="protein sequence ID" value="AFZ10413.1"/>
    <property type="molecule type" value="Genomic_DNA"/>
</dbReference>
<dbReference type="InterPro" id="IPR000160">
    <property type="entry name" value="GGDEF_dom"/>
</dbReference>
<dbReference type="SUPFAM" id="SSF55781">
    <property type="entry name" value="GAF domain-like"/>
    <property type="match status" value="1"/>
</dbReference>
<dbReference type="InterPro" id="IPR016132">
    <property type="entry name" value="Phyto_chromo_attachment"/>
</dbReference>
<organism evidence="5 6">
    <name type="scientific">Phormidium nigroviride PCC 7112</name>
    <dbReference type="NCBI Taxonomy" id="179408"/>
    <lineage>
        <taxon>Bacteria</taxon>
        <taxon>Bacillati</taxon>
        <taxon>Cyanobacteriota</taxon>
        <taxon>Cyanophyceae</taxon>
        <taxon>Oscillatoriophycideae</taxon>
        <taxon>Oscillatoriales</taxon>
        <taxon>Oscillatoriaceae</taxon>
        <taxon>Phormidium</taxon>
    </lineage>
</organism>
<sequence>MYLILPDLYANMTYQIDERLNTSPCGFLSFADDGTIVMVNATLLQLLGYESDELRGQKMESILPIASKIFFQTHFFPLLKLDGKVEEIYFSLRSKQGSDIPMLINAVRRNQGGNFVNDCILICIRQRILYEGEIIKAKKAAEAAILAQKQAEIALRQLYDKAILLQEITQHIRQSLDLSTIFEIASQEIRLFLDAERVGIFKFDPDSNFGYGELVSESVAEGCKLVSRNQFNDSCGGEQDPDSYQAGIIQVVEDINKIDLQHCYRALWKKFPVRANLVAPLLNGQDLWGLLCIHQCSAPRQWEEFEVDLVKQIANQLAIAIKQADIFQKLQKELAERQQAQARMREINQQLALSNEELARATHLLEQVVNIDGLTQIANRRCFNDRLEHEWQRLYREQKPISLLLFDVDYFKRYNDCYGHQMGDNCLFKLAQTVQEVVYRPADLVARYGGEEFGIILPNTDIEGASAVAKRIHAAIQALHIPHKTSDVSDVVTISMGIANLIPISELSSADLIAIADRSLYRAKQQGRNQSATCDYSGDSIFDTDA</sequence>
<dbReference type="PATRIC" id="fig|179408.3.peg.7756"/>
<dbReference type="SUPFAM" id="SSF55073">
    <property type="entry name" value="Nucleotide cyclase"/>
    <property type="match status" value="1"/>
</dbReference>
<dbReference type="SMART" id="SM00091">
    <property type="entry name" value="PAS"/>
    <property type="match status" value="1"/>
</dbReference>
<dbReference type="InterPro" id="IPR029787">
    <property type="entry name" value="Nucleotide_cyclase"/>
</dbReference>
<dbReference type="GO" id="GO:0052621">
    <property type="term" value="F:diguanylate cyclase activity"/>
    <property type="evidence" value="ECO:0007669"/>
    <property type="project" value="TreeGrafter"/>
</dbReference>
<dbReference type="SMART" id="SM00267">
    <property type="entry name" value="GGDEF"/>
    <property type="match status" value="1"/>
</dbReference>
<dbReference type="FunFam" id="3.30.70.270:FF:000001">
    <property type="entry name" value="Diguanylate cyclase domain protein"/>
    <property type="match status" value="1"/>
</dbReference>
<evidence type="ECO:0000259" key="2">
    <source>
        <dbReference type="PROSITE" id="PS50046"/>
    </source>
</evidence>
<dbReference type="PROSITE" id="PS50112">
    <property type="entry name" value="PAS"/>
    <property type="match status" value="1"/>
</dbReference>
<feature type="domain" description="GGDEF" evidence="4">
    <location>
        <begin position="399"/>
        <end position="536"/>
    </location>
</feature>
<dbReference type="Pfam" id="PF13426">
    <property type="entry name" value="PAS_9"/>
    <property type="match status" value="1"/>
</dbReference>
<accession>K9VQP5</accession>
<evidence type="ECO:0000313" key="6">
    <source>
        <dbReference type="Proteomes" id="UP000010478"/>
    </source>
</evidence>
<evidence type="ECO:0000313" key="5">
    <source>
        <dbReference type="EMBL" id="AFZ10413.1"/>
    </source>
</evidence>
<feature type="domain" description="Phytochrome chromophore attachment site" evidence="2">
    <location>
        <begin position="177"/>
        <end position="316"/>
    </location>
</feature>
<dbReference type="InterPro" id="IPR000014">
    <property type="entry name" value="PAS"/>
</dbReference>
<dbReference type="NCBIfam" id="TIGR00229">
    <property type="entry name" value="sensory_box"/>
    <property type="match status" value="1"/>
</dbReference>
<dbReference type="Pfam" id="PF00990">
    <property type="entry name" value="GGDEF"/>
    <property type="match status" value="1"/>
</dbReference>
<dbReference type="SUPFAM" id="SSF55785">
    <property type="entry name" value="PYP-like sensor domain (PAS domain)"/>
    <property type="match status" value="1"/>
</dbReference>
<dbReference type="Gene3D" id="3.30.70.270">
    <property type="match status" value="1"/>
</dbReference>
<dbReference type="InterPro" id="IPR029016">
    <property type="entry name" value="GAF-like_dom_sf"/>
</dbReference>
<dbReference type="GO" id="GO:0016787">
    <property type="term" value="F:hydrolase activity"/>
    <property type="evidence" value="ECO:0007669"/>
    <property type="project" value="UniProtKB-KW"/>
</dbReference>
<gene>
    <name evidence="5" type="ORF">Osc7112_6236</name>
</gene>
<dbReference type="CDD" id="cd01949">
    <property type="entry name" value="GGDEF"/>
    <property type="match status" value="1"/>
</dbReference>
<dbReference type="AlphaFoldDB" id="K9VQP5"/>
<dbReference type="eggNOG" id="COG3706">
    <property type="taxonomic scope" value="Bacteria"/>
</dbReference>
<evidence type="ECO:0000259" key="4">
    <source>
        <dbReference type="PROSITE" id="PS50887"/>
    </source>
</evidence>
<dbReference type="GO" id="GO:0005886">
    <property type="term" value="C:plasma membrane"/>
    <property type="evidence" value="ECO:0007669"/>
    <property type="project" value="TreeGrafter"/>
</dbReference>
<dbReference type="Proteomes" id="UP000010478">
    <property type="component" value="Chromosome"/>
</dbReference>
<dbReference type="GO" id="GO:0043709">
    <property type="term" value="P:cell adhesion involved in single-species biofilm formation"/>
    <property type="evidence" value="ECO:0007669"/>
    <property type="project" value="TreeGrafter"/>
</dbReference>
<reference evidence="5 6" key="1">
    <citation type="submission" date="2012-05" db="EMBL/GenBank/DDBJ databases">
        <title>Finished chromosome of genome of Oscillatoria sp. PCC 7112.</title>
        <authorList>
            <consortium name="US DOE Joint Genome Institute"/>
            <person name="Gugger M."/>
            <person name="Coursin T."/>
            <person name="Rippka R."/>
            <person name="Tandeau De Marsac N."/>
            <person name="Huntemann M."/>
            <person name="Wei C.-L."/>
            <person name="Han J."/>
            <person name="Detter J.C."/>
            <person name="Han C."/>
            <person name="Tapia R."/>
            <person name="Davenport K."/>
            <person name="Daligault H."/>
            <person name="Erkkila T."/>
            <person name="Gu W."/>
            <person name="Munk A.C.C."/>
            <person name="Teshima H."/>
            <person name="Xu Y."/>
            <person name="Chain P."/>
            <person name="Chen A."/>
            <person name="Krypides N."/>
            <person name="Mavromatis K."/>
            <person name="Markowitz V."/>
            <person name="Szeto E."/>
            <person name="Ivanova N."/>
            <person name="Mikhailova N."/>
            <person name="Ovchinnikova G."/>
            <person name="Pagani I."/>
            <person name="Pati A."/>
            <person name="Goodwin L."/>
            <person name="Peters L."/>
            <person name="Pitluck S."/>
            <person name="Woyke T."/>
            <person name="Kerfeld C."/>
        </authorList>
    </citation>
    <scope>NUCLEOTIDE SEQUENCE [LARGE SCALE GENOMIC DNA]</scope>
    <source>
        <strain evidence="5 6">PCC 7112</strain>
    </source>
</reference>
<feature type="coiled-coil region" evidence="1">
    <location>
        <begin position="330"/>
        <end position="364"/>
    </location>
</feature>
<dbReference type="EC" id="3.1.3.3" evidence="5"/>
<protein>
    <submittedName>
        <fullName evidence="5">Diguanylate cyclase with PAS/PAC and GAF sensors</fullName>
        <ecNumber evidence="5">3.1.3.3</ecNumber>
    </submittedName>
</protein>
<dbReference type="Gene3D" id="3.30.450.20">
    <property type="entry name" value="PAS domain"/>
    <property type="match status" value="1"/>
</dbReference>
<evidence type="ECO:0000256" key="1">
    <source>
        <dbReference type="SAM" id="Coils"/>
    </source>
</evidence>
<dbReference type="CDD" id="cd00130">
    <property type="entry name" value="PAS"/>
    <property type="match status" value="1"/>
</dbReference>
<dbReference type="PANTHER" id="PTHR45138:SF9">
    <property type="entry name" value="DIGUANYLATE CYCLASE DGCM-RELATED"/>
    <property type="match status" value="1"/>
</dbReference>
<keyword evidence="6" id="KW-1185">Reference proteome</keyword>
<dbReference type="InterPro" id="IPR035965">
    <property type="entry name" value="PAS-like_dom_sf"/>
</dbReference>
<dbReference type="PROSITE" id="PS50887">
    <property type="entry name" value="GGDEF"/>
    <property type="match status" value="1"/>
</dbReference>
<dbReference type="Gene3D" id="3.30.450.40">
    <property type="match status" value="1"/>
</dbReference>
<dbReference type="GO" id="GO:1902201">
    <property type="term" value="P:negative regulation of bacterial-type flagellum-dependent cell motility"/>
    <property type="evidence" value="ECO:0007669"/>
    <property type="project" value="TreeGrafter"/>
</dbReference>
<dbReference type="InterPro" id="IPR043128">
    <property type="entry name" value="Rev_trsase/Diguanyl_cyclase"/>
</dbReference>
<dbReference type="KEGG" id="oni:Osc7112_6236"/>
<dbReference type="HOGENOM" id="CLU_039154_0_0_3"/>
<dbReference type="Pfam" id="PF01590">
    <property type="entry name" value="GAF"/>
    <property type="match status" value="1"/>
</dbReference>
<dbReference type="PANTHER" id="PTHR45138">
    <property type="entry name" value="REGULATORY COMPONENTS OF SENSORY TRANSDUCTION SYSTEM"/>
    <property type="match status" value="1"/>
</dbReference>
<dbReference type="NCBIfam" id="TIGR00254">
    <property type="entry name" value="GGDEF"/>
    <property type="match status" value="1"/>
</dbReference>
<feature type="domain" description="PAS" evidence="3">
    <location>
        <begin position="12"/>
        <end position="64"/>
    </location>
</feature>
<dbReference type="InterPro" id="IPR050469">
    <property type="entry name" value="Diguanylate_Cyclase"/>
</dbReference>
<keyword evidence="5" id="KW-0378">Hydrolase</keyword>
<name>K9VQP5_9CYAN</name>
<dbReference type="eggNOG" id="COG2203">
    <property type="taxonomic scope" value="Bacteria"/>
</dbReference>
<proteinExistence type="predicted"/>
<evidence type="ECO:0000259" key="3">
    <source>
        <dbReference type="PROSITE" id="PS50112"/>
    </source>
</evidence>
<keyword evidence="1" id="KW-0175">Coiled coil</keyword>
<dbReference type="InterPro" id="IPR003018">
    <property type="entry name" value="GAF"/>
</dbReference>